<dbReference type="EMBL" id="PDCJ01000001">
    <property type="protein sequence ID" value="PEG30545.1"/>
    <property type="molecule type" value="Genomic_DNA"/>
</dbReference>
<sequence>MKILIIKKKFAINIIFTLFLIILSIVIFTLTSEKFETTQTIYPLDINENSKYDLTGDGKEDTLQMINGQNKIDYNIKSYGDDYFLSKKVPDKLLFTTNNHWKPTVFIHDLSRDKIPEILLQGSKNNKSISYLFHWNGEDFSLVTSTEKNILGILDSKNSKTPQLYSIDSKNGISSLESSMVINNDILNTSKDNNNIPSLDSVIKFINLVEYNYVVDELPDIFTSGINSNELSLLWNLDKDNYSYAFQNAFFYDYKWDANGDPTNIKWRLSFEKNALKGSEGNKDEIIIFLDVKKDSSLYKITSIKKSK</sequence>
<accession>A0A2A7MFS3</accession>
<proteinExistence type="predicted"/>
<keyword evidence="1" id="KW-0472">Membrane</keyword>
<keyword evidence="1" id="KW-0812">Transmembrane</keyword>
<keyword evidence="3" id="KW-1185">Reference proteome</keyword>
<dbReference type="AlphaFoldDB" id="A0A2A7MFS3"/>
<evidence type="ECO:0000256" key="1">
    <source>
        <dbReference type="SAM" id="Phobius"/>
    </source>
</evidence>
<keyword evidence="1" id="KW-1133">Transmembrane helix</keyword>
<feature type="transmembrane region" description="Helical" evidence="1">
    <location>
        <begin position="12"/>
        <end position="30"/>
    </location>
</feature>
<dbReference type="OrthoDB" id="1935191at2"/>
<protein>
    <recommendedName>
        <fullName evidence="4">VCBS repeat-containing protein</fullName>
    </recommendedName>
</protein>
<evidence type="ECO:0008006" key="4">
    <source>
        <dbReference type="Google" id="ProtNLM"/>
    </source>
</evidence>
<dbReference type="RefSeq" id="WP_058294718.1">
    <property type="nucleotide sequence ID" value="NZ_CAKJVF010000266.1"/>
</dbReference>
<dbReference type="STRING" id="137838.GCA_001458595_01879"/>
<reference evidence="2 3" key="1">
    <citation type="submission" date="2017-10" db="EMBL/GenBank/DDBJ databases">
        <title>Effective Description of Clostridium neonatale sp. nov. linked to necrotizing enterocolitis in neonates and a clarification of species assignable to the genus Clostridium (Prazmowski 1880) emend. Lawson and Rainey 2016.</title>
        <authorList>
            <person name="Bernard K."/>
            <person name="Burdz T."/>
            <person name="Wiebe D."/>
            <person name="Balcewich B."/>
            <person name="Alfa M."/>
            <person name="Bernier A.-M."/>
        </authorList>
    </citation>
    <scope>NUCLEOTIDE SEQUENCE [LARGE SCALE GENOMIC DNA]</scope>
    <source>
        <strain evidence="2 3">LCDC99A005</strain>
    </source>
</reference>
<evidence type="ECO:0000313" key="3">
    <source>
        <dbReference type="Proteomes" id="UP000220840"/>
    </source>
</evidence>
<gene>
    <name evidence="2" type="ORF">CQ394_02135</name>
</gene>
<organism evidence="2 3">
    <name type="scientific">Clostridium neonatale</name>
    <dbReference type="NCBI Taxonomy" id="137838"/>
    <lineage>
        <taxon>Bacteria</taxon>
        <taxon>Bacillati</taxon>
        <taxon>Bacillota</taxon>
        <taxon>Clostridia</taxon>
        <taxon>Eubacteriales</taxon>
        <taxon>Clostridiaceae</taxon>
        <taxon>Clostridium</taxon>
    </lineage>
</organism>
<comment type="caution">
    <text evidence="2">The sequence shown here is derived from an EMBL/GenBank/DDBJ whole genome shotgun (WGS) entry which is preliminary data.</text>
</comment>
<dbReference type="Proteomes" id="UP000220840">
    <property type="component" value="Unassembled WGS sequence"/>
</dbReference>
<evidence type="ECO:0000313" key="2">
    <source>
        <dbReference type="EMBL" id="PEG30545.1"/>
    </source>
</evidence>
<dbReference type="GeneID" id="68876889"/>
<name>A0A2A7MFS3_9CLOT</name>